<keyword evidence="1" id="KW-0812">Transmembrane</keyword>
<keyword evidence="3" id="KW-1185">Reference proteome</keyword>
<keyword evidence="1" id="KW-0472">Membrane</keyword>
<sequence>MYTDSDLESAVTKGIFTRDSVERFRQDYEQQHASPIVDEENFRLVSGFNDIFVVVISVVVLLSSLSFFSSMFGDVIGFAVTACAAWGLAEYYIRIRRMALPSIVLLFAFIPSATAVMAFLYLSAADIRELPINDLVKESGFVIPLFSLIAALAHWLRFRVPVTIALITAAVAATVLAILFTSFPQLSAYLYPMMMVAGGVVFIFAMGWDISDTRRVTRRSDVAFWLHLLSAPLLMHPLFKIIGVMDGDVSTSVAAVILGVFVLITLISLLIDRRALMVSSLAYVLYAMNALFDNVGTLGQQLGLTGLIVGCSMVLLTAYWDKARTSLLKPLPDSVSRLLPNKASDGPTS</sequence>
<evidence type="ECO:0000313" key="2">
    <source>
        <dbReference type="EMBL" id="SIS63829.1"/>
    </source>
</evidence>
<feature type="transmembrane region" description="Helical" evidence="1">
    <location>
        <begin position="164"/>
        <end position="183"/>
    </location>
</feature>
<feature type="transmembrane region" description="Helical" evidence="1">
    <location>
        <begin position="75"/>
        <end position="93"/>
    </location>
</feature>
<feature type="transmembrane region" description="Helical" evidence="1">
    <location>
        <begin position="275"/>
        <end position="292"/>
    </location>
</feature>
<dbReference type="OrthoDB" id="9770600at2"/>
<feature type="transmembrane region" description="Helical" evidence="1">
    <location>
        <begin position="298"/>
        <end position="320"/>
    </location>
</feature>
<dbReference type="STRING" id="484498.SAMN05421686_10338"/>
<name>A0A1N7KQE8_9GAMM</name>
<feature type="transmembrane region" description="Helical" evidence="1">
    <location>
        <begin position="249"/>
        <end position="270"/>
    </location>
</feature>
<keyword evidence="1" id="KW-1133">Transmembrane helix</keyword>
<protein>
    <submittedName>
        <fullName evidence="2">Uncharacterized protein</fullName>
    </submittedName>
</protein>
<feature type="transmembrane region" description="Helical" evidence="1">
    <location>
        <begin position="141"/>
        <end position="157"/>
    </location>
</feature>
<feature type="transmembrane region" description="Helical" evidence="1">
    <location>
        <begin position="100"/>
        <end position="121"/>
    </location>
</feature>
<gene>
    <name evidence="2" type="ORF">SAMN05421686_10338</name>
</gene>
<feature type="transmembrane region" description="Helical" evidence="1">
    <location>
        <begin position="222"/>
        <end position="243"/>
    </location>
</feature>
<dbReference type="RefSeq" id="WP_076514593.1">
    <property type="nucleotide sequence ID" value="NZ_FTOH01000003.1"/>
</dbReference>
<organism evidence="2 3">
    <name type="scientific">Thalassolituus maritimus</name>
    <dbReference type="NCBI Taxonomy" id="484498"/>
    <lineage>
        <taxon>Bacteria</taxon>
        <taxon>Pseudomonadati</taxon>
        <taxon>Pseudomonadota</taxon>
        <taxon>Gammaproteobacteria</taxon>
        <taxon>Oceanospirillales</taxon>
        <taxon>Oceanospirillaceae</taxon>
        <taxon>Thalassolituus</taxon>
    </lineage>
</organism>
<evidence type="ECO:0000313" key="3">
    <source>
        <dbReference type="Proteomes" id="UP000185639"/>
    </source>
</evidence>
<reference evidence="3" key="1">
    <citation type="submission" date="2017-01" db="EMBL/GenBank/DDBJ databases">
        <authorList>
            <person name="Varghese N."/>
            <person name="Submissions S."/>
        </authorList>
    </citation>
    <scope>NUCLEOTIDE SEQUENCE [LARGE SCALE GENOMIC DNA]</scope>
    <source>
        <strain evidence="3">DSM 24913</strain>
    </source>
</reference>
<feature type="transmembrane region" description="Helical" evidence="1">
    <location>
        <begin position="189"/>
        <end position="210"/>
    </location>
</feature>
<dbReference type="AlphaFoldDB" id="A0A1N7KQE8"/>
<dbReference type="Proteomes" id="UP000185639">
    <property type="component" value="Unassembled WGS sequence"/>
</dbReference>
<proteinExistence type="predicted"/>
<evidence type="ECO:0000256" key="1">
    <source>
        <dbReference type="SAM" id="Phobius"/>
    </source>
</evidence>
<accession>A0A1N7KQE8</accession>
<feature type="transmembrane region" description="Helical" evidence="1">
    <location>
        <begin position="51"/>
        <end position="69"/>
    </location>
</feature>
<dbReference type="EMBL" id="FTOH01000003">
    <property type="protein sequence ID" value="SIS63829.1"/>
    <property type="molecule type" value="Genomic_DNA"/>
</dbReference>